<comment type="caution">
    <text evidence="3">The sequence shown here is derived from an EMBL/GenBank/DDBJ whole genome shotgun (WGS) entry which is preliminary data.</text>
</comment>
<organism evidence="3 4">
    <name type="scientific">Laribacter hongkongensis</name>
    <dbReference type="NCBI Taxonomy" id="168471"/>
    <lineage>
        <taxon>Bacteria</taxon>
        <taxon>Pseudomonadati</taxon>
        <taxon>Pseudomonadota</taxon>
        <taxon>Betaproteobacteria</taxon>
        <taxon>Neisseriales</taxon>
        <taxon>Aquaspirillaceae</taxon>
        <taxon>Laribacter</taxon>
    </lineage>
</organism>
<evidence type="ECO:0000313" key="4">
    <source>
        <dbReference type="Proteomes" id="UP001200247"/>
    </source>
</evidence>
<dbReference type="RefSeq" id="WP_239894093.1">
    <property type="nucleotide sequence ID" value="NZ_JAJAXM010000016.1"/>
</dbReference>
<dbReference type="GO" id="GO:0032259">
    <property type="term" value="P:methylation"/>
    <property type="evidence" value="ECO:0007669"/>
    <property type="project" value="UniProtKB-KW"/>
</dbReference>
<feature type="domain" description="C-methyltransferase" evidence="2">
    <location>
        <begin position="246"/>
        <end position="404"/>
    </location>
</feature>
<evidence type="ECO:0000259" key="1">
    <source>
        <dbReference type="Pfam" id="PF08421"/>
    </source>
</evidence>
<dbReference type="Pfam" id="PF13489">
    <property type="entry name" value="Methyltransf_23"/>
    <property type="match status" value="1"/>
</dbReference>
<dbReference type="InterPro" id="IPR038576">
    <property type="entry name" value="Methyltransf_Zn-bd_dom_put_sf"/>
</dbReference>
<dbReference type="InterPro" id="IPR013630">
    <property type="entry name" value="Methyltransf_Zn-bd_dom_put"/>
</dbReference>
<keyword evidence="3" id="KW-0489">Methyltransferase</keyword>
<dbReference type="Pfam" id="PF08484">
    <property type="entry name" value="Methyltransf_14"/>
    <property type="match status" value="1"/>
</dbReference>
<proteinExistence type="predicted"/>
<accession>A0ABD4SSC4</accession>
<dbReference type="Gene3D" id="6.10.250.3100">
    <property type="match status" value="1"/>
</dbReference>
<feature type="domain" description="Methyltransferase putative zinc binding" evidence="1">
    <location>
        <begin position="5"/>
        <end position="66"/>
    </location>
</feature>
<dbReference type="AlphaFoldDB" id="A0ABD4SSC4"/>
<dbReference type="Gene3D" id="6.20.50.110">
    <property type="entry name" value="Methyltransferase, zinc-binding domain"/>
    <property type="match status" value="1"/>
</dbReference>
<dbReference type="InterPro" id="IPR013691">
    <property type="entry name" value="MeTrfase_14"/>
</dbReference>
<dbReference type="EMBL" id="JAJAXM010000016">
    <property type="protein sequence ID" value="MCG9026141.1"/>
    <property type="molecule type" value="Genomic_DNA"/>
</dbReference>
<dbReference type="PANTHER" id="PTHR43861">
    <property type="entry name" value="TRANS-ACONITATE 2-METHYLTRANSFERASE-RELATED"/>
    <property type="match status" value="1"/>
</dbReference>
<gene>
    <name evidence="3" type="ORF">LH440_09555</name>
</gene>
<dbReference type="Gene3D" id="3.40.50.720">
    <property type="entry name" value="NAD(P)-binding Rossmann-like Domain"/>
    <property type="match status" value="1"/>
</dbReference>
<name>A0ABD4SSC4_9NEIS</name>
<dbReference type="InterPro" id="IPR029063">
    <property type="entry name" value="SAM-dependent_MTases_sf"/>
</dbReference>
<evidence type="ECO:0000313" key="3">
    <source>
        <dbReference type="EMBL" id="MCG9026141.1"/>
    </source>
</evidence>
<sequence length="410" mass="45365">MICHCRSCNAPLVHTLVNLGLSPLSNAYVKEEFLGKGEMFYPLHVQVCHECWLVQLEEFERAENIFNDEYAYFSSYSSSWLAHAKQYSEAMIVRFGLDAASQVVEIASNDGYLLQNFVSAGIPALGVEPSGNTAEVAMRKDIPTWVKFFGIATAHELVAAGHAADLLLGNNVLAHVPDINDFVGGLKVALKQSGVITMEFPHLLNLIRHNQFDTIYHEHFSYLSLLAVEHLFTRHGLSLFDVQELPTHGGSLRIFAQHMQGPHAVQPGLQAMREKEAAAGLGILATYARFSARVNETKRALLSFLIKAKEQGLRVAGYGAPAKGNTLLNYCGVRTDLIDFTVDASPHKQGTWLPGTRIPVYAPERLTEAKPDIVLILPWNLQEEIVAAHGYIREWGGRFAIPVPHVEFVA</sequence>
<protein>
    <submittedName>
        <fullName evidence="3">Class I SAM-dependent methyltransferase</fullName>
    </submittedName>
</protein>
<dbReference type="Proteomes" id="UP001200247">
    <property type="component" value="Unassembled WGS sequence"/>
</dbReference>
<dbReference type="Gene3D" id="3.40.50.150">
    <property type="entry name" value="Vaccinia Virus protein VP39"/>
    <property type="match status" value="1"/>
</dbReference>
<evidence type="ECO:0000259" key="2">
    <source>
        <dbReference type="Pfam" id="PF08484"/>
    </source>
</evidence>
<keyword evidence="3" id="KW-0808">Transferase</keyword>
<dbReference type="PANTHER" id="PTHR43861:SF5">
    <property type="entry name" value="BLL5978 PROTEIN"/>
    <property type="match status" value="1"/>
</dbReference>
<dbReference type="GO" id="GO:0008168">
    <property type="term" value="F:methyltransferase activity"/>
    <property type="evidence" value="ECO:0007669"/>
    <property type="project" value="UniProtKB-KW"/>
</dbReference>
<dbReference type="Pfam" id="PF08421">
    <property type="entry name" value="Methyltransf_13"/>
    <property type="match status" value="1"/>
</dbReference>
<dbReference type="SUPFAM" id="SSF53335">
    <property type="entry name" value="S-adenosyl-L-methionine-dependent methyltransferases"/>
    <property type="match status" value="1"/>
</dbReference>
<reference evidence="3 4" key="1">
    <citation type="submission" date="2021-10" db="EMBL/GenBank/DDBJ databases">
        <title>Whole-genome sequencing analysis of Laribacter hongkongensis: virulence gene profiles, carbohydrate-active enzyme prediction, and antimicrobial resistance characterization.</title>
        <authorList>
            <person name="Yuan P."/>
            <person name="Zhan Y."/>
            <person name="Chen D."/>
        </authorList>
    </citation>
    <scope>NUCLEOTIDE SEQUENCE [LARGE SCALE GENOMIC DNA]</scope>
    <source>
        <strain evidence="3 4">W67</strain>
    </source>
</reference>